<dbReference type="Proteomes" id="UP001597212">
    <property type="component" value="Unassembled WGS sequence"/>
</dbReference>
<protein>
    <submittedName>
        <fullName evidence="2">DUF6681 family protein</fullName>
    </submittedName>
</protein>
<reference evidence="3" key="1">
    <citation type="journal article" date="2019" name="Int. J. Syst. Evol. Microbiol.">
        <title>The Global Catalogue of Microorganisms (GCM) 10K type strain sequencing project: providing services to taxonomists for standard genome sequencing and annotation.</title>
        <authorList>
            <consortium name="The Broad Institute Genomics Platform"/>
            <consortium name="The Broad Institute Genome Sequencing Center for Infectious Disease"/>
            <person name="Wu L."/>
            <person name="Ma J."/>
        </authorList>
    </citation>
    <scope>NUCLEOTIDE SEQUENCE [LARGE SCALE GENOMIC DNA]</scope>
    <source>
        <strain evidence="3">CCM 8912</strain>
    </source>
</reference>
<evidence type="ECO:0000256" key="1">
    <source>
        <dbReference type="SAM" id="Phobius"/>
    </source>
</evidence>
<dbReference type="RefSeq" id="WP_125756876.1">
    <property type="nucleotide sequence ID" value="NZ_JBHTOK010000012.1"/>
</dbReference>
<feature type="transmembrane region" description="Helical" evidence="1">
    <location>
        <begin position="25"/>
        <end position="42"/>
    </location>
</feature>
<dbReference type="InterPro" id="IPR046503">
    <property type="entry name" value="DUF6681"/>
</dbReference>
<keyword evidence="1" id="KW-0472">Membrane</keyword>
<comment type="caution">
    <text evidence="2">The sequence shown here is derived from an EMBL/GenBank/DDBJ whole genome shotgun (WGS) entry which is preliminary data.</text>
</comment>
<feature type="transmembrane region" description="Helical" evidence="1">
    <location>
        <begin position="54"/>
        <end position="76"/>
    </location>
</feature>
<sequence length="276" mass="30272">MLTALDVLNRLLSYFNIQDKAKGKAFTVVAGAANFYILYLAITCLRYPGYRIKGVLFLLLFLVLLYFVVLNVIYYYTDKTVPFDISPKVEKLLGGNPERMKEAESALTRQNQSGAASGLFADQQLLPTTVISSDAQQQALAALVDQLVKTGALTLNYQGLDERAVLRVAQHSHKPVSAMGGPFDLPYFRLSQENGHLLVYGGLNALQPLVLGEITQVGLMPVKQAEKDYQLAAAHVFLQGGESKRPGRAGLLTEHAPYTISVQVAYTPRPKVTTPQ</sequence>
<organism evidence="2 3">
    <name type="scientific">Lacticaseibacillus hegangensis</name>
    <dbReference type="NCBI Taxonomy" id="2486010"/>
    <lineage>
        <taxon>Bacteria</taxon>
        <taxon>Bacillati</taxon>
        <taxon>Bacillota</taxon>
        <taxon>Bacilli</taxon>
        <taxon>Lactobacillales</taxon>
        <taxon>Lactobacillaceae</taxon>
        <taxon>Lacticaseibacillus</taxon>
    </lineage>
</organism>
<accession>A0ABW4CV00</accession>
<proteinExistence type="predicted"/>
<keyword evidence="1" id="KW-1133">Transmembrane helix</keyword>
<keyword evidence="3" id="KW-1185">Reference proteome</keyword>
<dbReference type="EMBL" id="JBHTOK010000012">
    <property type="protein sequence ID" value="MFD1440340.1"/>
    <property type="molecule type" value="Genomic_DNA"/>
</dbReference>
<name>A0ABW4CV00_9LACO</name>
<keyword evidence="1" id="KW-0812">Transmembrane</keyword>
<evidence type="ECO:0000313" key="2">
    <source>
        <dbReference type="EMBL" id="MFD1440340.1"/>
    </source>
</evidence>
<evidence type="ECO:0000313" key="3">
    <source>
        <dbReference type="Proteomes" id="UP001597212"/>
    </source>
</evidence>
<gene>
    <name evidence="2" type="ORF">ACFQ5K_02915</name>
</gene>
<dbReference type="Pfam" id="PF20386">
    <property type="entry name" value="DUF6681"/>
    <property type="match status" value="1"/>
</dbReference>